<name>A0A4S3KQP8_9GAMM</name>
<sequence>MIFTLPATFLAGFITYGTTLEHVVPSSIFIVLGGALVVAYIRIRTFPCPRCGHHFGVKHPLGANIRGRKCAYCGLEAYPEL</sequence>
<evidence type="ECO:0000313" key="3">
    <source>
        <dbReference type="Proteomes" id="UP000307749"/>
    </source>
</evidence>
<feature type="transmembrane region" description="Helical" evidence="1">
    <location>
        <begin position="27"/>
        <end position="43"/>
    </location>
</feature>
<keyword evidence="1" id="KW-0812">Transmembrane</keyword>
<dbReference type="AlphaFoldDB" id="A0A4S3KQP8"/>
<comment type="caution">
    <text evidence="2">The sequence shown here is derived from an EMBL/GenBank/DDBJ whole genome shotgun (WGS) entry which is preliminary data.</text>
</comment>
<protein>
    <submittedName>
        <fullName evidence="2">Uncharacterized protein</fullName>
    </submittedName>
</protein>
<dbReference type="EMBL" id="MWQO01000027">
    <property type="protein sequence ID" value="THD10454.1"/>
    <property type="molecule type" value="Genomic_DNA"/>
</dbReference>
<dbReference type="Proteomes" id="UP000307749">
    <property type="component" value="Unassembled WGS sequence"/>
</dbReference>
<dbReference type="OrthoDB" id="8456647at2"/>
<keyword evidence="3" id="KW-1185">Reference proteome</keyword>
<dbReference type="RefSeq" id="WP_081129070.1">
    <property type="nucleotide sequence ID" value="NZ_DAHXOC010000007.1"/>
</dbReference>
<accession>A0A4S3KQP8</accession>
<reference evidence="2 3" key="1">
    <citation type="submission" date="2017-02" db="EMBL/GenBank/DDBJ databases">
        <title>Whole genome sequencing of Metallibacterium scheffleri DSM 24874 (T).</title>
        <authorList>
            <person name="Kumar S."/>
            <person name="Patil P."/>
            <person name="Patil P.B."/>
        </authorList>
    </citation>
    <scope>NUCLEOTIDE SEQUENCE [LARGE SCALE GENOMIC DNA]</scope>
    <source>
        <strain evidence="2 3">DSM 24874</strain>
    </source>
</reference>
<organism evidence="2 3">
    <name type="scientific">Metallibacterium scheffleri</name>
    <dbReference type="NCBI Taxonomy" id="993689"/>
    <lineage>
        <taxon>Bacteria</taxon>
        <taxon>Pseudomonadati</taxon>
        <taxon>Pseudomonadota</taxon>
        <taxon>Gammaproteobacteria</taxon>
        <taxon>Lysobacterales</taxon>
        <taxon>Rhodanobacteraceae</taxon>
        <taxon>Metallibacterium</taxon>
    </lineage>
</organism>
<keyword evidence="1" id="KW-0472">Membrane</keyword>
<evidence type="ECO:0000256" key="1">
    <source>
        <dbReference type="SAM" id="Phobius"/>
    </source>
</evidence>
<keyword evidence="1" id="KW-1133">Transmembrane helix</keyword>
<evidence type="ECO:0000313" key="2">
    <source>
        <dbReference type="EMBL" id="THD10454.1"/>
    </source>
</evidence>
<proteinExistence type="predicted"/>
<gene>
    <name evidence="2" type="ORF">B1806_08385</name>
</gene>